<organism evidence="1 2">
    <name type="scientific">Thioalkalicoccus limnaeus</name>
    <dbReference type="NCBI Taxonomy" id="120681"/>
    <lineage>
        <taxon>Bacteria</taxon>
        <taxon>Pseudomonadati</taxon>
        <taxon>Pseudomonadota</taxon>
        <taxon>Gammaproteobacteria</taxon>
        <taxon>Chromatiales</taxon>
        <taxon>Chromatiaceae</taxon>
        <taxon>Thioalkalicoccus</taxon>
    </lineage>
</organism>
<dbReference type="EMBL" id="JBDKXB010000004">
    <property type="protein sequence ID" value="MEY6431788.1"/>
    <property type="molecule type" value="Genomic_DNA"/>
</dbReference>
<dbReference type="InterPro" id="IPR029058">
    <property type="entry name" value="AB_hydrolase_fold"/>
</dbReference>
<protein>
    <submittedName>
        <fullName evidence="1">YqiA/YcfP family alpha/beta fold hydrolase</fullName>
    </submittedName>
</protein>
<dbReference type="PANTHER" id="PTHR35602:SF3">
    <property type="entry name" value="ESTERASE YQIA"/>
    <property type="match status" value="1"/>
</dbReference>
<sequence length="210" mass="23312">MAHRSRSDPEPTADGHATFLYLHGLNSSGRSQKATRLRERLAPIPVLAPDYPAHRPDEAIRLLSGYLDKLSEHTDPASFILVGSSMGGFYGQFLATRYRIAHLFLINPALTPWDLLADVQGTVLTTADGDTYAITPAMIEATRRYGLPDPCRGPRTPTTLFLDRGDELIDYRIARDLYRGCARLMIFDGGDHAFQHLDEAIAVMAEQTRS</sequence>
<proteinExistence type="predicted"/>
<dbReference type="PANTHER" id="PTHR35602">
    <property type="entry name" value="ESTERASE YQIA-RELATED"/>
    <property type="match status" value="1"/>
</dbReference>
<dbReference type="SUPFAM" id="SSF53474">
    <property type="entry name" value="alpha/beta-Hydrolases"/>
    <property type="match status" value="1"/>
</dbReference>
<dbReference type="RefSeq" id="WP_369666170.1">
    <property type="nucleotide sequence ID" value="NZ_JBDKXB010000004.1"/>
</dbReference>
<name>A0ABV4BET5_9GAMM</name>
<evidence type="ECO:0000313" key="1">
    <source>
        <dbReference type="EMBL" id="MEY6431788.1"/>
    </source>
</evidence>
<keyword evidence="1" id="KW-0378">Hydrolase</keyword>
<gene>
    <name evidence="1" type="ORF">ABC977_05120</name>
</gene>
<dbReference type="Pfam" id="PF05728">
    <property type="entry name" value="UPF0227"/>
    <property type="match status" value="1"/>
</dbReference>
<dbReference type="InterPro" id="IPR008886">
    <property type="entry name" value="UPF0227/Esterase_YqiA"/>
</dbReference>
<comment type="caution">
    <text evidence="1">The sequence shown here is derived from an EMBL/GenBank/DDBJ whole genome shotgun (WGS) entry which is preliminary data.</text>
</comment>
<accession>A0ABV4BET5</accession>
<reference evidence="1 2" key="1">
    <citation type="submission" date="2024-05" db="EMBL/GenBank/DDBJ databases">
        <title>Genome Sequence and Characterization of the New Strain Purple Sulfur Bacterium of Genus Thioalkalicoccus.</title>
        <authorList>
            <person name="Bryantseva I.A."/>
            <person name="Kyndt J.A."/>
            <person name="Imhoff J.F."/>
        </authorList>
    </citation>
    <scope>NUCLEOTIDE SEQUENCE [LARGE SCALE GENOMIC DNA]</scope>
    <source>
        <strain evidence="1 2">Um2</strain>
    </source>
</reference>
<dbReference type="GO" id="GO:0016787">
    <property type="term" value="F:hydrolase activity"/>
    <property type="evidence" value="ECO:0007669"/>
    <property type="project" value="UniProtKB-KW"/>
</dbReference>
<dbReference type="Proteomes" id="UP001564408">
    <property type="component" value="Unassembled WGS sequence"/>
</dbReference>
<evidence type="ECO:0000313" key="2">
    <source>
        <dbReference type="Proteomes" id="UP001564408"/>
    </source>
</evidence>
<keyword evidence="2" id="KW-1185">Reference proteome</keyword>
<dbReference type="Gene3D" id="3.40.50.1820">
    <property type="entry name" value="alpha/beta hydrolase"/>
    <property type="match status" value="1"/>
</dbReference>